<evidence type="ECO:0000256" key="4">
    <source>
        <dbReference type="PROSITE-ProRule" id="PRU00284"/>
    </source>
</evidence>
<feature type="transmembrane region" description="Helical" evidence="6">
    <location>
        <begin position="20"/>
        <end position="53"/>
    </location>
</feature>
<evidence type="ECO:0000256" key="2">
    <source>
        <dbReference type="ARBA" id="ARBA00023224"/>
    </source>
</evidence>
<evidence type="ECO:0000313" key="9">
    <source>
        <dbReference type="Proteomes" id="UP001170717"/>
    </source>
</evidence>
<reference evidence="8" key="1">
    <citation type="submission" date="2023-07" db="EMBL/GenBank/DDBJ databases">
        <title>Genome content predicts the carbon catabolic preferences of heterotrophic bacteria.</title>
        <authorList>
            <person name="Gralka M."/>
        </authorList>
    </citation>
    <scope>NUCLEOTIDE SEQUENCE</scope>
    <source>
        <strain evidence="8">F2M12</strain>
    </source>
</reference>
<evidence type="ECO:0000259" key="7">
    <source>
        <dbReference type="PROSITE" id="PS50111"/>
    </source>
</evidence>
<dbReference type="Proteomes" id="UP001170717">
    <property type="component" value="Unassembled WGS sequence"/>
</dbReference>
<dbReference type="RefSeq" id="WP_303538512.1">
    <property type="nucleotide sequence ID" value="NZ_JAUOQI010000007.1"/>
</dbReference>
<keyword evidence="6" id="KW-1133">Transmembrane helix</keyword>
<comment type="caution">
    <text evidence="8">The sequence shown here is derived from an EMBL/GenBank/DDBJ whole genome shotgun (WGS) entry which is preliminary data.</text>
</comment>
<dbReference type="PANTHER" id="PTHR32089:SF41">
    <property type="entry name" value="METHYL-ACCEPTING CHEMOTAXIS PROTEIN"/>
    <property type="match status" value="1"/>
</dbReference>
<dbReference type="AlphaFoldDB" id="A0AAW7Z0C0"/>
<dbReference type="GO" id="GO:0006935">
    <property type="term" value="P:chemotaxis"/>
    <property type="evidence" value="ECO:0007669"/>
    <property type="project" value="InterPro"/>
</dbReference>
<evidence type="ECO:0000313" key="8">
    <source>
        <dbReference type="EMBL" id="MDO6578185.1"/>
    </source>
</evidence>
<sequence>MHSNVESSSTQSESSNNIYLAGAVVGLLASWALFFFGSALFGFILLTVVLIGFVAYTSSKNTSSDGISSNEETHSSTSHVEDNIALAGGEIAHSLSICEGNLSSIKTTQDDAVVTLSQAFTSLKDLVAAQVNCIDALLSIDATNNTAYSDKMRNFAENTDSTLVSFIDSTEKMSSSTQHLMSQVQTIQQAMPTVIDALSGIDDISAQTNLLALNAAIEAARAGEAGRGFAVVADEVRALSTRSTQFSDVIKKQVENIKGLVDKLTETAEFVASQDISHVVEAKDHISKELKDIIRKAESDQVTTKQLEGIGQQLDDAINNAIRGMQFGDINGQHIDYTKDIVKFIIERLQQLEPENLEAFASELKAYQQALAQRGKTDHNPVSATSMQSGEVELF</sequence>
<feature type="region of interest" description="Disordered" evidence="5">
    <location>
        <begin position="60"/>
        <end position="79"/>
    </location>
</feature>
<dbReference type="SMART" id="SM00283">
    <property type="entry name" value="MA"/>
    <property type="match status" value="1"/>
</dbReference>
<name>A0AAW7Z0C0_9ALTE</name>
<dbReference type="InterPro" id="IPR004089">
    <property type="entry name" value="MCPsignal_dom"/>
</dbReference>
<dbReference type="PANTHER" id="PTHR32089">
    <property type="entry name" value="METHYL-ACCEPTING CHEMOTAXIS PROTEIN MCPB"/>
    <property type="match status" value="1"/>
</dbReference>
<dbReference type="PRINTS" id="PR00260">
    <property type="entry name" value="CHEMTRNSDUCR"/>
</dbReference>
<proteinExistence type="inferred from homology"/>
<feature type="domain" description="Methyl-accepting transducer" evidence="7">
    <location>
        <begin position="127"/>
        <end position="313"/>
    </location>
</feature>
<organism evidence="8 9">
    <name type="scientific">Alteromonas stellipolaris</name>
    <dbReference type="NCBI Taxonomy" id="233316"/>
    <lineage>
        <taxon>Bacteria</taxon>
        <taxon>Pseudomonadati</taxon>
        <taxon>Pseudomonadota</taxon>
        <taxon>Gammaproteobacteria</taxon>
        <taxon>Alteromonadales</taxon>
        <taxon>Alteromonadaceae</taxon>
        <taxon>Alteromonas/Salinimonas group</taxon>
        <taxon>Alteromonas</taxon>
    </lineage>
</organism>
<dbReference type="SUPFAM" id="SSF58104">
    <property type="entry name" value="Methyl-accepting chemotaxis protein (MCP) signaling domain"/>
    <property type="match status" value="1"/>
</dbReference>
<dbReference type="GO" id="GO:0007165">
    <property type="term" value="P:signal transduction"/>
    <property type="evidence" value="ECO:0007669"/>
    <property type="project" value="UniProtKB-KW"/>
</dbReference>
<keyword evidence="6" id="KW-0472">Membrane</keyword>
<dbReference type="InterPro" id="IPR004090">
    <property type="entry name" value="Chemotax_Me-accpt_rcpt"/>
</dbReference>
<dbReference type="Gene3D" id="1.10.287.950">
    <property type="entry name" value="Methyl-accepting chemotaxis protein"/>
    <property type="match status" value="1"/>
</dbReference>
<feature type="compositionally biased region" description="Polar residues" evidence="5">
    <location>
        <begin position="380"/>
        <end position="389"/>
    </location>
</feature>
<evidence type="ECO:0000256" key="1">
    <source>
        <dbReference type="ARBA" id="ARBA00004370"/>
    </source>
</evidence>
<keyword evidence="6" id="KW-0812">Transmembrane</keyword>
<gene>
    <name evidence="8" type="ORF">Q4527_12320</name>
</gene>
<protein>
    <submittedName>
        <fullName evidence="8">Methyl-accepting chemotaxis protein</fullName>
    </submittedName>
</protein>
<dbReference type="GO" id="GO:0016020">
    <property type="term" value="C:membrane"/>
    <property type="evidence" value="ECO:0007669"/>
    <property type="project" value="UniProtKB-SubCell"/>
</dbReference>
<accession>A0AAW7Z0C0</accession>
<evidence type="ECO:0000256" key="5">
    <source>
        <dbReference type="SAM" id="MobiDB-lite"/>
    </source>
</evidence>
<dbReference type="EMBL" id="JAUOQI010000007">
    <property type="protein sequence ID" value="MDO6578185.1"/>
    <property type="molecule type" value="Genomic_DNA"/>
</dbReference>
<evidence type="ECO:0000256" key="6">
    <source>
        <dbReference type="SAM" id="Phobius"/>
    </source>
</evidence>
<feature type="region of interest" description="Disordered" evidence="5">
    <location>
        <begin position="375"/>
        <end position="395"/>
    </location>
</feature>
<dbReference type="Pfam" id="PF00015">
    <property type="entry name" value="MCPsignal"/>
    <property type="match status" value="1"/>
</dbReference>
<evidence type="ECO:0000256" key="3">
    <source>
        <dbReference type="ARBA" id="ARBA00029447"/>
    </source>
</evidence>
<comment type="subcellular location">
    <subcellularLocation>
        <location evidence="1">Membrane</location>
    </subcellularLocation>
</comment>
<dbReference type="PROSITE" id="PS50111">
    <property type="entry name" value="CHEMOTAXIS_TRANSDUC_2"/>
    <property type="match status" value="1"/>
</dbReference>
<keyword evidence="2 4" id="KW-0807">Transducer</keyword>
<comment type="similarity">
    <text evidence="3">Belongs to the methyl-accepting chemotaxis (MCP) protein family.</text>
</comment>
<dbReference type="GO" id="GO:0004888">
    <property type="term" value="F:transmembrane signaling receptor activity"/>
    <property type="evidence" value="ECO:0007669"/>
    <property type="project" value="InterPro"/>
</dbReference>